<accession>A0ABV8UTX2</accession>
<dbReference type="InterPro" id="IPR014729">
    <property type="entry name" value="Rossmann-like_a/b/a_fold"/>
</dbReference>
<organism evidence="1 2">
    <name type="scientific">Chryseomicrobium palamuruense</name>
    <dbReference type="NCBI Taxonomy" id="682973"/>
    <lineage>
        <taxon>Bacteria</taxon>
        <taxon>Bacillati</taxon>
        <taxon>Bacillota</taxon>
        <taxon>Bacilli</taxon>
        <taxon>Bacillales</taxon>
        <taxon>Caryophanaceae</taxon>
        <taxon>Chryseomicrobium</taxon>
    </lineage>
</organism>
<proteinExistence type="predicted"/>
<protein>
    <submittedName>
        <fullName evidence="1">Histidine kinase</fullName>
    </submittedName>
</protein>
<dbReference type="RefSeq" id="WP_378139788.1">
    <property type="nucleotide sequence ID" value="NZ_JBHSEF010000009.1"/>
</dbReference>
<comment type="caution">
    <text evidence="1">The sequence shown here is derived from an EMBL/GenBank/DDBJ whole genome shotgun (WGS) entry which is preliminary data.</text>
</comment>
<keyword evidence="2" id="KW-1185">Reference proteome</keyword>
<evidence type="ECO:0000313" key="2">
    <source>
        <dbReference type="Proteomes" id="UP001595733"/>
    </source>
</evidence>
<keyword evidence="1" id="KW-0418">Kinase</keyword>
<dbReference type="Proteomes" id="UP001595733">
    <property type="component" value="Unassembled WGS sequence"/>
</dbReference>
<dbReference type="PANTHER" id="PTHR45569">
    <property type="entry name" value="SENSOR PROTEIN KDPD"/>
    <property type="match status" value="1"/>
</dbReference>
<dbReference type="EMBL" id="JBHSEF010000009">
    <property type="protein sequence ID" value="MFC4353920.1"/>
    <property type="molecule type" value="Genomic_DNA"/>
</dbReference>
<gene>
    <name evidence="1" type="ORF">ACFO0S_02415</name>
</gene>
<dbReference type="SUPFAM" id="SSF52402">
    <property type="entry name" value="Adenine nucleotide alpha hydrolases-like"/>
    <property type="match status" value="1"/>
</dbReference>
<evidence type="ECO:0000313" key="1">
    <source>
        <dbReference type="EMBL" id="MFC4353920.1"/>
    </source>
</evidence>
<sequence>MGLIRGKMDESILVCVFYGPNGERLIRRGHQLSSMLGCPLYILTVDAVPFDEFDADKTAYIERWKELTEELGAQEFIIRDNEKRSSAKVIAEVSNQLDVTQIIIGQTARSRWEEITKGSFINLLLREIPFVDLHVVSVSRTIRASEDELFERGVRCYVVKDGEGYALSFTQRKECKMEGIFFKEIGTDFNNGIFKFMDDHELRQVTVHDGKIDQPEKIKSCIEEK</sequence>
<dbReference type="InterPro" id="IPR052023">
    <property type="entry name" value="Histidine_kinase_KdpD"/>
</dbReference>
<dbReference type="PANTHER" id="PTHR45569:SF1">
    <property type="entry name" value="SENSOR PROTEIN KDPD"/>
    <property type="match status" value="1"/>
</dbReference>
<reference evidence="2" key="1">
    <citation type="journal article" date="2019" name="Int. J. Syst. Evol. Microbiol.">
        <title>The Global Catalogue of Microorganisms (GCM) 10K type strain sequencing project: providing services to taxonomists for standard genome sequencing and annotation.</title>
        <authorList>
            <consortium name="The Broad Institute Genomics Platform"/>
            <consortium name="The Broad Institute Genome Sequencing Center for Infectious Disease"/>
            <person name="Wu L."/>
            <person name="Ma J."/>
        </authorList>
    </citation>
    <scope>NUCLEOTIDE SEQUENCE [LARGE SCALE GENOMIC DNA]</scope>
    <source>
        <strain evidence="2">CCUG 50353</strain>
    </source>
</reference>
<dbReference type="GO" id="GO:0016301">
    <property type="term" value="F:kinase activity"/>
    <property type="evidence" value="ECO:0007669"/>
    <property type="project" value="UniProtKB-KW"/>
</dbReference>
<name>A0ABV8UTX2_9BACL</name>
<dbReference type="Gene3D" id="3.40.50.620">
    <property type="entry name" value="HUPs"/>
    <property type="match status" value="1"/>
</dbReference>
<keyword evidence="1" id="KW-0808">Transferase</keyword>